<dbReference type="AlphaFoldDB" id="A0A4W5NZZ2"/>
<dbReference type="PANTHER" id="PTHR45638">
    <property type="entry name" value="CYCLIC NUCLEOTIDE-GATED CATION CHANNEL SUBUNIT A"/>
    <property type="match status" value="1"/>
</dbReference>
<feature type="transmembrane region" description="Helical" evidence="1">
    <location>
        <begin position="6"/>
        <end position="32"/>
    </location>
</feature>
<dbReference type="GO" id="GO:0005221">
    <property type="term" value="F:intracellularly cyclic nucleotide-activated monoatomic cation channel activity"/>
    <property type="evidence" value="ECO:0007669"/>
    <property type="project" value="InterPro"/>
</dbReference>
<evidence type="ECO:0000313" key="2">
    <source>
        <dbReference type="Ensembl" id="ENSHHUP00000054910.1"/>
    </source>
</evidence>
<keyword evidence="1" id="KW-0812">Transmembrane</keyword>
<evidence type="ECO:0000313" key="3">
    <source>
        <dbReference type="Proteomes" id="UP000314982"/>
    </source>
</evidence>
<sequence length="134" mass="15342">MKIPEVTVASLVMVFGLFAFVGVIATGMSSIISNLDARRGRFCHRMESICLHMKQMGLPEEVQTWVHKYYRYLWTHRKGSVVAGLLDDLPFALHSEISSACYKPLMKKVRFVLMCTLVWSAMYDPYSTEKRSEA</sequence>
<keyword evidence="1" id="KW-0472">Membrane</keyword>
<keyword evidence="1" id="KW-1133">Transmembrane helix</keyword>
<evidence type="ECO:0000256" key="1">
    <source>
        <dbReference type="SAM" id="Phobius"/>
    </source>
</evidence>
<accession>A0A4W5NZZ2</accession>
<reference evidence="2" key="2">
    <citation type="submission" date="2025-08" db="UniProtKB">
        <authorList>
            <consortium name="Ensembl"/>
        </authorList>
    </citation>
    <scope>IDENTIFICATION</scope>
</reference>
<dbReference type="SUPFAM" id="SSF51206">
    <property type="entry name" value="cAMP-binding domain-like"/>
    <property type="match status" value="1"/>
</dbReference>
<dbReference type="InterPro" id="IPR050866">
    <property type="entry name" value="CNG_cation_channel"/>
</dbReference>
<organism evidence="2 3">
    <name type="scientific">Hucho hucho</name>
    <name type="common">huchen</name>
    <dbReference type="NCBI Taxonomy" id="62062"/>
    <lineage>
        <taxon>Eukaryota</taxon>
        <taxon>Metazoa</taxon>
        <taxon>Chordata</taxon>
        <taxon>Craniata</taxon>
        <taxon>Vertebrata</taxon>
        <taxon>Euteleostomi</taxon>
        <taxon>Actinopterygii</taxon>
        <taxon>Neopterygii</taxon>
        <taxon>Teleostei</taxon>
        <taxon>Protacanthopterygii</taxon>
        <taxon>Salmoniformes</taxon>
        <taxon>Salmonidae</taxon>
        <taxon>Salmoninae</taxon>
        <taxon>Hucho</taxon>
    </lineage>
</organism>
<proteinExistence type="predicted"/>
<keyword evidence="3" id="KW-1185">Reference proteome</keyword>
<dbReference type="InterPro" id="IPR018490">
    <property type="entry name" value="cNMP-bd_dom_sf"/>
</dbReference>
<reference evidence="2" key="3">
    <citation type="submission" date="2025-09" db="UniProtKB">
        <authorList>
            <consortium name="Ensembl"/>
        </authorList>
    </citation>
    <scope>IDENTIFICATION</scope>
</reference>
<protein>
    <submittedName>
        <fullName evidence="2">Uncharacterized protein</fullName>
    </submittedName>
</protein>
<dbReference type="Proteomes" id="UP000314982">
    <property type="component" value="Unassembled WGS sequence"/>
</dbReference>
<dbReference type="Ensembl" id="ENSHHUT00000056814.1">
    <property type="protein sequence ID" value="ENSHHUP00000054910.1"/>
    <property type="gene ID" value="ENSHHUG00000032910.1"/>
</dbReference>
<reference evidence="3" key="1">
    <citation type="submission" date="2018-06" db="EMBL/GenBank/DDBJ databases">
        <title>Genome assembly of Danube salmon.</title>
        <authorList>
            <person name="Macqueen D.J."/>
            <person name="Gundappa M.K."/>
        </authorList>
    </citation>
    <scope>NUCLEOTIDE SEQUENCE [LARGE SCALE GENOMIC DNA]</scope>
</reference>
<dbReference type="GO" id="GO:0044877">
    <property type="term" value="F:protein-containing complex binding"/>
    <property type="evidence" value="ECO:0007669"/>
    <property type="project" value="TreeGrafter"/>
</dbReference>
<dbReference type="Gene3D" id="1.10.287.630">
    <property type="entry name" value="Helix hairpin bin"/>
    <property type="match status" value="1"/>
</dbReference>
<dbReference type="PANTHER" id="PTHR45638:SF11">
    <property type="entry name" value="CYCLIC NUCLEOTIDE-GATED CATION CHANNEL SUBUNIT A"/>
    <property type="match status" value="1"/>
</dbReference>
<name>A0A4W5NZZ2_9TELE</name>